<reference evidence="2" key="1">
    <citation type="journal article" date="2019" name="Int. J. Syst. Evol. Microbiol.">
        <title>The Global Catalogue of Microorganisms (GCM) 10K type strain sequencing project: providing services to taxonomists for standard genome sequencing and annotation.</title>
        <authorList>
            <consortium name="The Broad Institute Genomics Platform"/>
            <consortium name="The Broad Institute Genome Sequencing Center for Infectious Disease"/>
            <person name="Wu L."/>
            <person name="Ma J."/>
        </authorList>
    </citation>
    <scope>NUCLEOTIDE SEQUENCE [LARGE SCALE GENOMIC DNA]</scope>
    <source>
        <strain evidence="2">CCUG 53270</strain>
    </source>
</reference>
<sequence length="247" mass="29011">MTQLSLEHLPQQKWNKKLEYVFTHDNKELKIYSVEPQAKLIGVTQPVGILEGYSMDAILVKAFEKNYKTPSKPKVVETYGFEQMHGEPIELVGFNFECIFDRAIEAEINRYRHNSKNYESGRYVDYIKHGLTIIFPDDIKTEQEKQEFLHDVVAWDLLKYYEVLKNGGKRQQARRRLGFYTAVESVFYINLRSLWHMARQRSSELSPNGKEAEPQIGTVVTEMVKSIEPYLPRFYNTLIEQISKGYR</sequence>
<dbReference type="GO" id="GO:0032259">
    <property type="term" value="P:methylation"/>
    <property type="evidence" value="ECO:0007669"/>
    <property type="project" value="UniProtKB-KW"/>
</dbReference>
<dbReference type="EMBL" id="JBHTLU010000012">
    <property type="protein sequence ID" value="MFD1219671.1"/>
    <property type="molecule type" value="Genomic_DNA"/>
</dbReference>
<dbReference type="InterPro" id="IPR036098">
    <property type="entry name" value="Thymidylate_synthase_ThyX_sf"/>
</dbReference>
<gene>
    <name evidence="1" type="ORF">ACFQ4B_06045</name>
</gene>
<dbReference type="SUPFAM" id="SSF69796">
    <property type="entry name" value="Thymidylate synthase-complementing protein Thy1"/>
    <property type="match status" value="1"/>
</dbReference>
<keyword evidence="2" id="KW-1185">Reference proteome</keyword>
<organism evidence="1 2">
    <name type="scientific">Paenibacillus vulneris</name>
    <dbReference type="NCBI Taxonomy" id="1133364"/>
    <lineage>
        <taxon>Bacteria</taxon>
        <taxon>Bacillati</taxon>
        <taxon>Bacillota</taxon>
        <taxon>Bacilli</taxon>
        <taxon>Bacillales</taxon>
        <taxon>Paenibacillaceae</taxon>
        <taxon>Paenibacillus</taxon>
    </lineage>
</organism>
<accession>A0ABW3UIR0</accession>
<evidence type="ECO:0000313" key="1">
    <source>
        <dbReference type="EMBL" id="MFD1219671.1"/>
    </source>
</evidence>
<dbReference type="PROSITE" id="PS51331">
    <property type="entry name" value="THYX"/>
    <property type="match status" value="1"/>
</dbReference>
<dbReference type="Pfam" id="PF02511">
    <property type="entry name" value="Thy1"/>
    <property type="match status" value="1"/>
</dbReference>
<dbReference type="CDD" id="cd20175">
    <property type="entry name" value="ThyX"/>
    <property type="match status" value="1"/>
</dbReference>
<proteinExistence type="predicted"/>
<dbReference type="InterPro" id="IPR003669">
    <property type="entry name" value="Thymidylate_synthase_ThyX"/>
</dbReference>
<dbReference type="GO" id="GO:0050797">
    <property type="term" value="F:thymidylate synthase (FAD) activity"/>
    <property type="evidence" value="ECO:0007669"/>
    <property type="project" value="UniProtKB-EC"/>
</dbReference>
<keyword evidence="1" id="KW-0489">Methyltransferase</keyword>
<dbReference type="Proteomes" id="UP001597180">
    <property type="component" value="Unassembled WGS sequence"/>
</dbReference>
<dbReference type="RefSeq" id="WP_345594815.1">
    <property type="nucleotide sequence ID" value="NZ_BAABJG010000055.1"/>
</dbReference>
<dbReference type="PANTHER" id="PTHR34934">
    <property type="entry name" value="FLAVIN-DEPENDENT THYMIDYLATE SYNTHASE"/>
    <property type="match status" value="1"/>
</dbReference>
<comment type="caution">
    <text evidence="1">The sequence shown here is derived from an EMBL/GenBank/DDBJ whole genome shotgun (WGS) entry which is preliminary data.</text>
</comment>
<name>A0ABW3UIR0_9BACL</name>
<protein>
    <submittedName>
        <fullName evidence="1">FAD-dependent thymidylate synthase</fullName>
        <ecNumber evidence="1">2.1.1.148</ecNumber>
    </submittedName>
</protein>
<evidence type="ECO:0000313" key="2">
    <source>
        <dbReference type="Proteomes" id="UP001597180"/>
    </source>
</evidence>
<dbReference type="EC" id="2.1.1.148" evidence="1"/>
<keyword evidence="1" id="KW-0808">Transferase</keyword>
<dbReference type="Gene3D" id="3.30.1360.170">
    <property type="match status" value="1"/>
</dbReference>
<dbReference type="PANTHER" id="PTHR34934:SF1">
    <property type="entry name" value="FLAVIN-DEPENDENT THYMIDYLATE SYNTHASE"/>
    <property type="match status" value="1"/>
</dbReference>